<dbReference type="Proteomes" id="UP001227095">
    <property type="component" value="Chromosome"/>
</dbReference>
<reference evidence="1 2" key="1">
    <citation type="submission" date="2023-04" db="EMBL/GenBank/DDBJ databases">
        <title>Neorhizobium petrolearium OS53, complete genome.</title>
        <authorList>
            <person name="Yu T."/>
        </authorList>
    </citation>
    <scope>NUCLEOTIDE SEQUENCE [LARGE SCALE GENOMIC DNA]</scope>
    <source>
        <strain evidence="1 2">OS53</strain>
    </source>
</reference>
<organism evidence="1 2">
    <name type="scientific">Neorhizobium petrolearium</name>
    <dbReference type="NCBI Taxonomy" id="515361"/>
    <lineage>
        <taxon>Bacteria</taxon>
        <taxon>Pseudomonadati</taxon>
        <taxon>Pseudomonadota</taxon>
        <taxon>Alphaproteobacteria</taxon>
        <taxon>Hyphomicrobiales</taxon>
        <taxon>Rhizobiaceae</taxon>
        <taxon>Rhizobium/Agrobacterium group</taxon>
        <taxon>Neorhizobium</taxon>
    </lineage>
</organism>
<proteinExistence type="predicted"/>
<name>A0ABY8M7M4_9HYPH</name>
<evidence type="ECO:0000313" key="1">
    <source>
        <dbReference type="EMBL" id="WGI70530.1"/>
    </source>
</evidence>
<accession>A0ABY8M7M4</accession>
<evidence type="ECO:0000313" key="2">
    <source>
        <dbReference type="Proteomes" id="UP001227095"/>
    </source>
</evidence>
<gene>
    <name evidence="1" type="ORF">QEO92_11065</name>
</gene>
<dbReference type="RefSeq" id="WP_227703027.1">
    <property type="nucleotide sequence ID" value="NZ_CP123000.1"/>
</dbReference>
<dbReference type="EMBL" id="CP123000">
    <property type="protein sequence ID" value="WGI70530.1"/>
    <property type="molecule type" value="Genomic_DNA"/>
</dbReference>
<protein>
    <submittedName>
        <fullName evidence="1">Uncharacterized protein</fullName>
    </submittedName>
</protein>
<sequence length="192" mass="22339">MPRDDSVVFEQWQRLLDIPKSTFDYPTWEFLQLVYDNRDAAKPSLKSRSAQRMQLLVQLADNYDIALEGVRVRFYVWADRPMEDITVIFEVLHLERWTVITRIDFLPYGPHINKHWRKFGLPPDVNGSHIHSYKDNVKLGSEAFTAAGNLPNGVPLDDEPKSFREICRLVGQKLRIEGCENLPMPEWNGSLL</sequence>
<keyword evidence="2" id="KW-1185">Reference proteome</keyword>